<dbReference type="Proteomes" id="UP000308600">
    <property type="component" value="Unassembled WGS sequence"/>
</dbReference>
<dbReference type="EMBL" id="ML208496">
    <property type="protein sequence ID" value="TFK63954.1"/>
    <property type="molecule type" value="Genomic_DNA"/>
</dbReference>
<reference evidence="1 2" key="1">
    <citation type="journal article" date="2019" name="Nat. Ecol. Evol.">
        <title>Megaphylogeny resolves global patterns of mushroom evolution.</title>
        <authorList>
            <person name="Varga T."/>
            <person name="Krizsan K."/>
            <person name="Foldi C."/>
            <person name="Dima B."/>
            <person name="Sanchez-Garcia M."/>
            <person name="Sanchez-Ramirez S."/>
            <person name="Szollosi G.J."/>
            <person name="Szarkandi J.G."/>
            <person name="Papp V."/>
            <person name="Albert L."/>
            <person name="Andreopoulos W."/>
            <person name="Angelini C."/>
            <person name="Antonin V."/>
            <person name="Barry K.W."/>
            <person name="Bougher N.L."/>
            <person name="Buchanan P."/>
            <person name="Buyck B."/>
            <person name="Bense V."/>
            <person name="Catcheside P."/>
            <person name="Chovatia M."/>
            <person name="Cooper J."/>
            <person name="Damon W."/>
            <person name="Desjardin D."/>
            <person name="Finy P."/>
            <person name="Geml J."/>
            <person name="Haridas S."/>
            <person name="Hughes K."/>
            <person name="Justo A."/>
            <person name="Karasinski D."/>
            <person name="Kautmanova I."/>
            <person name="Kiss B."/>
            <person name="Kocsube S."/>
            <person name="Kotiranta H."/>
            <person name="LaButti K.M."/>
            <person name="Lechner B.E."/>
            <person name="Liimatainen K."/>
            <person name="Lipzen A."/>
            <person name="Lukacs Z."/>
            <person name="Mihaltcheva S."/>
            <person name="Morgado L.N."/>
            <person name="Niskanen T."/>
            <person name="Noordeloos M.E."/>
            <person name="Ohm R.A."/>
            <person name="Ortiz-Santana B."/>
            <person name="Ovrebo C."/>
            <person name="Racz N."/>
            <person name="Riley R."/>
            <person name="Savchenko A."/>
            <person name="Shiryaev A."/>
            <person name="Soop K."/>
            <person name="Spirin V."/>
            <person name="Szebenyi C."/>
            <person name="Tomsovsky M."/>
            <person name="Tulloss R.E."/>
            <person name="Uehling J."/>
            <person name="Grigoriev I.V."/>
            <person name="Vagvolgyi C."/>
            <person name="Papp T."/>
            <person name="Martin F.M."/>
            <person name="Miettinen O."/>
            <person name="Hibbett D.S."/>
            <person name="Nagy L.G."/>
        </authorList>
    </citation>
    <scope>NUCLEOTIDE SEQUENCE [LARGE SCALE GENOMIC DNA]</scope>
    <source>
        <strain evidence="1 2">NL-1719</strain>
    </source>
</reference>
<keyword evidence="2" id="KW-1185">Reference proteome</keyword>
<protein>
    <submittedName>
        <fullName evidence="1">Uncharacterized protein</fullName>
    </submittedName>
</protein>
<organism evidence="1 2">
    <name type="scientific">Pluteus cervinus</name>
    <dbReference type="NCBI Taxonomy" id="181527"/>
    <lineage>
        <taxon>Eukaryota</taxon>
        <taxon>Fungi</taxon>
        <taxon>Dikarya</taxon>
        <taxon>Basidiomycota</taxon>
        <taxon>Agaricomycotina</taxon>
        <taxon>Agaricomycetes</taxon>
        <taxon>Agaricomycetidae</taxon>
        <taxon>Agaricales</taxon>
        <taxon>Pluteineae</taxon>
        <taxon>Pluteaceae</taxon>
        <taxon>Pluteus</taxon>
    </lineage>
</organism>
<gene>
    <name evidence="1" type="ORF">BDN72DRAFT_291821</name>
</gene>
<name>A0ACD3AEC2_9AGAR</name>
<evidence type="ECO:0000313" key="1">
    <source>
        <dbReference type="EMBL" id="TFK63954.1"/>
    </source>
</evidence>
<accession>A0ACD3AEC2</accession>
<sequence>MHWMFSSTVLRTASLRARAGAMSVQQARQTSWRLGFRMKRPLSRSQIASNVKSDWQMGSTAHVKSFSESFGESYDNVLRSNHGANHQSRCRVPPFVQPWPNIFWAFSYQHDLFLGRLKLDTARMRCFVCIVFLWEDAMVSVNVAICLGVVNLARR</sequence>
<proteinExistence type="predicted"/>
<evidence type="ECO:0000313" key="2">
    <source>
        <dbReference type="Proteomes" id="UP000308600"/>
    </source>
</evidence>